<evidence type="ECO:0000256" key="3">
    <source>
        <dbReference type="ARBA" id="ARBA00022764"/>
    </source>
</evidence>
<comment type="caution">
    <text evidence="4">The sequence shown here is derived from an EMBL/GenBank/DDBJ whole genome shotgun (WGS) entry which is preliminary data.</text>
</comment>
<accession>A0ABV5I2X0</accession>
<comment type="subcellular location">
    <subcellularLocation>
        <location evidence="1">Periplasm</location>
    </subcellularLocation>
</comment>
<dbReference type="InterPro" id="IPR038404">
    <property type="entry name" value="TRAP_DctP_sf"/>
</dbReference>
<protein>
    <submittedName>
        <fullName evidence="4">Uncharacterized protein</fullName>
    </submittedName>
</protein>
<sequence length="120" mass="12582">MEFMPALPTAQSVTANLNHEMTGTVIDDATQRMAETLAETSDGAIDITVHSRGEMGRERDMFDLMQADAIEMGVTGSVIVSAMAPEYGVLDSPLTAHVLVKTQRAISGCGAGCASIAPEP</sequence>
<dbReference type="Pfam" id="PF03480">
    <property type="entry name" value="DctP"/>
    <property type="match status" value="1"/>
</dbReference>
<dbReference type="EMBL" id="JBHMEC010000025">
    <property type="protein sequence ID" value="MFB9151019.1"/>
    <property type="molecule type" value="Genomic_DNA"/>
</dbReference>
<evidence type="ECO:0000313" key="5">
    <source>
        <dbReference type="Proteomes" id="UP001589670"/>
    </source>
</evidence>
<dbReference type="Gene3D" id="3.40.190.170">
    <property type="entry name" value="Bacterial extracellular solute-binding protein, family 7"/>
    <property type="match status" value="1"/>
</dbReference>
<keyword evidence="5" id="KW-1185">Reference proteome</keyword>
<proteinExistence type="predicted"/>
<dbReference type="Proteomes" id="UP001589670">
    <property type="component" value="Unassembled WGS sequence"/>
</dbReference>
<evidence type="ECO:0000256" key="1">
    <source>
        <dbReference type="ARBA" id="ARBA00004418"/>
    </source>
</evidence>
<evidence type="ECO:0000313" key="4">
    <source>
        <dbReference type="EMBL" id="MFB9151019.1"/>
    </source>
</evidence>
<name>A0ABV5I2X0_9RHOB</name>
<evidence type="ECO:0000256" key="2">
    <source>
        <dbReference type="ARBA" id="ARBA00022729"/>
    </source>
</evidence>
<keyword evidence="2" id="KW-0732">Signal</keyword>
<reference evidence="4 5" key="1">
    <citation type="submission" date="2024-09" db="EMBL/GenBank/DDBJ databases">
        <authorList>
            <person name="Sun Q."/>
            <person name="Mori K."/>
        </authorList>
    </citation>
    <scope>NUCLEOTIDE SEQUENCE [LARGE SCALE GENOMIC DNA]</scope>
    <source>
        <strain evidence="4 5">CECT 9424</strain>
    </source>
</reference>
<gene>
    <name evidence="4" type="ORF">ACFFU4_14795</name>
</gene>
<dbReference type="InterPro" id="IPR018389">
    <property type="entry name" value="DctP_fam"/>
</dbReference>
<keyword evidence="3" id="KW-0574">Periplasm</keyword>
<organism evidence="4 5">
    <name type="scientific">Roseovarius ramblicola</name>
    <dbReference type="NCBI Taxonomy" id="2022336"/>
    <lineage>
        <taxon>Bacteria</taxon>
        <taxon>Pseudomonadati</taxon>
        <taxon>Pseudomonadota</taxon>
        <taxon>Alphaproteobacteria</taxon>
        <taxon>Rhodobacterales</taxon>
        <taxon>Roseobacteraceae</taxon>
        <taxon>Roseovarius</taxon>
    </lineage>
</organism>
<dbReference type="RefSeq" id="WP_377070587.1">
    <property type="nucleotide sequence ID" value="NZ_JBHMEC010000025.1"/>
</dbReference>